<keyword evidence="2" id="KW-1185">Reference proteome</keyword>
<proteinExistence type="predicted"/>
<dbReference type="Proteomes" id="UP001152795">
    <property type="component" value="Unassembled WGS sequence"/>
</dbReference>
<dbReference type="AlphaFoldDB" id="A0A6S7HYR4"/>
<protein>
    <submittedName>
        <fullName evidence="1">Uncharacterized protein</fullName>
    </submittedName>
</protein>
<accession>A0A6S7HYR4</accession>
<reference evidence="1" key="1">
    <citation type="submission" date="2020-04" db="EMBL/GenBank/DDBJ databases">
        <authorList>
            <person name="Alioto T."/>
            <person name="Alioto T."/>
            <person name="Gomez Garrido J."/>
        </authorList>
    </citation>
    <scope>NUCLEOTIDE SEQUENCE</scope>
    <source>
        <strain evidence="1">A484AB</strain>
    </source>
</reference>
<comment type="caution">
    <text evidence="1">The sequence shown here is derived from an EMBL/GenBank/DDBJ whole genome shotgun (WGS) entry which is preliminary data.</text>
</comment>
<organism evidence="1 2">
    <name type="scientific">Paramuricea clavata</name>
    <name type="common">Red gorgonian</name>
    <name type="synonym">Violescent sea-whip</name>
    <dbReference type="NCBI Taxonomy" id="317549"/>
    <lineage>
        <taxon>Eukaryota</taxon>
        <taxon>Metazoa</taxon>
        <taxon>Cnidaria</taxon>
        <taxon>Anthozoa</taxon>
        <taxon>Octocorallia</taxon>
        <taxon>Malacalcyonacea</taxon>
        <taxon>Plexauridae</taxon>
        <taxon>Paramuricea</taxon>
    </lineage>
</organism>
<evidence type="ECO:0000313" key="1">
    <source>
        <dbReference type="EMBL" id="CAB4010606.1"/>
    </source>
</evidence>
<name>A0A6S7HYR4_PARCT</name>
<feature type="non-terminal residue" evidence="1">
    <location>
        <position position="78"/>
    </location>
</feature>
<evidence type="ECO:0000313" key="2">
    <source>
        <dbReference type="Proteomes" id="UP001152795"/>
    </source>
</evidence>
<sequence>MSLQDAVMESEISENEQSNIHDDAQHLSEVIKQERFETAKSLKREICIQCHDKIRFDNWLKCLELRYWIDFGNQDEYN</sequence>
<gene>
    <name evidence="1" type="ORF">PACLA_8A019349</name>
</gene>
<dbReference type="EMBL" id="CACRXK020006845">
    <property type="protein sequence ID" value="CAB4010606.1"/>
    <property type="molecule type" value="Genomic_DNA"/>
</dbReference>